<evidence type="ECO:0000256" key="7">
    <source>
        <dbReference type="ARBA" id="ARBA00052482"/>
    </source>
</evidence>
<dbReference type="Gene3D" id="3.10.580.10">
    <property type="entry name" value="CBS-domain"/>
    <property type="match status" value="1"/>
</dbReference>
<comment type="subunit">
    <text evidence="10">The complex is probably composed of two ATP-binding proteins, two transmembrane proteins and a solute-binding protein.</text>
</comment>
<dbReference type="InterPro" id="IPR003439">
    <property type="entry name" value="ABC_transporter-like_ATP-bd"/>
</dbReference>
<dbReference type="PROSITE" id="PS50893">
    <property type="entry name" value="ABC_TRANSPORTER_2"/>
    <property type="match status" value="1"/>
</dbReference>
<evidence type="ECO:0000256" key="8">
    <source>
        <dbReference type="ARBA" id="ARBA00063934"/>
    </source>
</evidence>
<organism evidence="13 14">
    <name type="scientific">Heyndrickxia camelliae</name>
    <dbReference type="NCBI Taxonomy" id="1707093"/>
    <lineage>
        <taxon>Bacteria</taxon>
        <taxon>Bacillati</taxon>
        <taxon>Bacillota</taxon>
        <taxon>Bacilli</taxon>
        <taxon>Bacillales</taxon>
        <taxon>Bacillaceae</taxon>
        <taxon>Heyndrickxia</taxon>
    </lineage>
</organism>
<evidence type="ECO:0000313" key="14">
    <source>
        <dbReference type="Proteomes" id="UP000233440"/>
    </source>
</evidence>
<comment type="catalytic activity">
    <reaction evidence="7">
        <text>a quaternary ammonium(out) + ATP + H2O = a quaternary ammonium(in) + ADP + phosphate + H(+)</text>
        <dbReference type="Rhea" id="RHEA:11036"/>
        <dbReference type="ChEBI" id="CHEBI:15377"/>
        <dbReference type="ChEBI" id="CHEBI:15378"/>
        <dbReference type="ChEBI" id="CHEBI:30616"/>
        <dbReference type="ChEBI" id="CHEBI:35267"/>
        <dbReference type="ChEBI" id="CHEBI:43474"/>
        <dbReference type="ChEBI" id="CHEBI:456216"/>
        <dbReference type="EC" id="7.6.2.9"/>
    </reaction>
</comment>
<evidence type="ECO:0000256" key="4">
    <source>
        <dbReference type="ARBA" id="ARBA00022741"/>
    </source>
</evidence>
<dbReference type="InterPro" id="IPR027417">
    <property type="entry name" value="P-loop_NTPase"/>
</dbReference>
<evidence type="ECO:0000313" key="13">
    <source>
        <dbReference type="EMBL" id="PKR83013.1"/>
    </source>
</evidence>
<dbReference type="AlphaFoldDB" id="A0A2N3LEN7"/>
<evidence type="ECO:0000256" key="6">
    <source>
        <dbReference type="ARBA" id="ARBA00023122"/>
    </source>
</evidence>
<dbReference type="OrthoDB" id="9802264at2"/>
<dbReference type="SMART" id="SM00116">
    <property type="entry name" value="CBS"/>
    <property type="match status" value="2"/>
</dbReference>
<keyword evidence="4 10" id="KW-0547">Nucleotide-binding</keyword>
<dbReference type="PANTHER" id="PTHR43117:SF4">
    <property type="entry name" value="OSMOPROTECTANT IMPORT ATP-BINDING PROTEIN OSMV"/>
    <property type="match status" value="1"/>
</dbReference>
<keyword evidence="3" id="KW-0677">Repeat</keyword>
<comment type="subunit">
    <text evidence="8">The complex is composed of two ATP-binding proteins (OpuCA), two transmembrane proteins (OpuCB and OpuCD) and a solute-binding protein (OpuCC).</text>
</comment>
<evidence type="ECO:0000256" key="5">
    <source>
        <dbReference type="ARBA" id="ARBA00022840"/>
    </source>
</evidence>
<dbReference type="PROSITE" id="PS00211">
    <property type="entry name" value="ABC_TRANSPORTER_1"/>
    <property type="match status" value="1"/>
</dbReference>
<name>A0A2N3LEN7_9BACI</name>
<comment type="similarity">
    <text evidence="1 10">Belongs to the ABC transporter superfamily.</text>
</comment>
<dbReference type="GO" id="GO:0016887">
    <property type="term" value="F:ATP hydrolysis activity"/>
    <property type="evidence" value="ECO:0007669"/>
    <property type="project" value="UniProtKB-UniRule"/>
</dbReference>
<evidence type="ECO:0000256" key="3">
    <source>
        <dbReference type="ARBA" id="ARBA00022737"/>
    </source>
</evidence>
<keyword evidence="10" id="KW-1003">Cell membrane</keyword>
<proteinExistence type="inferred from homology"/>
<evidence type="ECO:0000256" key="9">
    <source>
        <dbReference type="PROSITE-ProRule" id="PRU00703"/>
    </source>
</evidence>
<dbReference type="NCBIfam" id="TIGR01186">
    <property type="entry name" value="proV"/>
    <property type="match status" value="1"/>
</dbReference>
<comment type="subcellular location">
    <subcellularLocation>
        <location evidence="10">Cell inner membrane</location>
        <topology evidence="10">Peripheral membrane protein</topology>
    </subcellularLocation>
</comment>
<dbReference type="InterPro" id="IPR000644">
    <property type="entry name" value="CBS_dom"/>
</dbReference>
<dbReference type="CDD" id="cd03295">
    <property type="entry name" value="ABC_OpuCA_Osmoprotection"/>
    <property type="match status" value="1"/>
</dbReference>
<sequence>MIEFKNVSKQYDGGYLAIKNLNFTIKDNELLVLIGPSGCGKTTTMKMINRIIEPTSGEITINGESIKQRNPVELRRSIGYVIQQIGLMPHMTIRENVALVPKLKKWEEAQYKDKVDELMRMVGLDPDVLGDRFPDELSGGQQQRIGVIRALAADPDIILMDEPFSALDPISREQLQEELVRLQQEIKKTIVFVTHDMDEALKIADRICIMKDGEIVQIDKPETILRHPANEFVRQFIGKDRLQDSTILPEIEQLMVPPITAYPSRGLAEAVKIMRQKRVDNLLIVDKDHHYYGIVNIWDMRRAYENEELTLIDLIQKDIPTIAPDENPEKAFQLVNDSPYGFVPVIDYDQRVKGIINRSSIVKFIADRFDDSTGGI</sequence>
<dbReference type="GO" id="GO:0015418">
    <property type="term" value="F:ABC-type quaternary ammonium compound transporting activity"/>
    <property type="evidence" value="ECO:0007669"/>
    <property type="project" value="UniProtKB-EC"/>
</dbReference>
<dbReference type="InterPro" id="IPR046342">
    <property type="entry name" value="CBS_dom_sf"/>
</dbReference>
<accession>A0A2N3LEN7</accession>
<dbReference type="SUPFAM" id="SSF52540">
    <property type="entry name" value="P-loop containing nucleoside triphosphate hydrolases"/>
    <property type="match status" value="1"/>
</dbReference>
<dbReference type="Pfam" id="PF00005">
    <property type="entry name" value="ABC_tran"/>
    <property type="match status" value="1"/>
</dbReference>
<dbReference type="PANTHER" id="PTHR43117">
    <property type="entry name" value="OSMOPROTECTANT IMPORT ATP-BINDING PROTEIN OSMV"/>
    <property type="match status" value="1"/>
</dbReference>
<dbReference type="PROSITE" id="PS51371">
    <property type="entry name" value="CBS"/>
    <property type="match status" value="2"/>
</dbReference>
<keyword evidence="10" id="KW-0472">Membrane</keyword>
<dbReference type="EMBL" id="PIQO01000024">
    <property type="protein sequence ID" value="PKR83013.1"/>
    <property type="molecule type" value="Genomic_DNA"/>
</dbReference>
<dbReference type="GO" id="GO:0006865">
    <property type="term" value="P:amino acid transport"/>
    <property type="evidence" value="ECO:0007669"/>
    <property type="project" value="UniProtKB-UniRule"/>
</dbReference>
<feature type="domain" description="CBS" evidence="12">
    <location>
        <begin position="315"/>
        <end position="372"/>
    </location>
</feature>
<dbReference type="RefSeq" id="WP_101356276.1">
    <property type="nucleotide sequence ID" value="NZ_PIQO01000024.1"/>
</dbReference>
<feature type="domain" description="ABC transporter" evidence="11">
    <location>
        <begin position="2"/>
        <end position="237"/>
    </location>
</feature>
<dbReference type="SMART" id="SM00382">
    <property type="entry name" value="AAA"/>
    <property type="match status" value="1"/>
</dbReference>
<keyword evidence="14" id="KW-1185">Reference proteome</keyword>
<evidence type="ECO:0000256" key="2">
    <source>
        <dbReference type="ARBA" id="ARBA00022448"/>
    </source>
</evidence>
<dbReference type="Pfam" id="PF00571">
    <property type="entry name" value="CBS"/>
    <property type="match status" value="2"/>
</dbReference>
<dbReference type="SUPFAM" id="SSF54631">
    <property type="entry name" value="CBS-domain pair"/>
    <property type="match status" value="1"/>
</dbReference>
<reference evidence="13 14" key="1">
    <citation type="submission" date="2017-11" db="EMBL/GenBank/DDBJ databases">
        <title>Bacillus camelliae sp. nov., isolated from pu'er tea.</title>
        <authorList>
            <person name="Niu L."/>
        </authorList>
    </citation>
    <scope>NUCLEOTIDE SEQUENCE [LARGE SCALE GENOMIC DNA]</scope>
    <source>
        <strain evidence="13 14">7578-1</strain>
    </source>
</reference>
<dbReference type="InterPro" id="IPR005892">
    <property type="entry name" value="Gly-betaine_transp_ATP-bd"/>
</dbReference>
<evidence type="ECO:0000259" key="12">
    <source>
        <dbReference type="PROSITE" id="PS51371"/>
    </source>
</evidence>
<protein>
    <recommendedName>
        <fullName evidence="10">Quaternary amine transport ATP-binding protein</fullName>
        <ecNumber evidence="10">7.6.2.9</ecNumber>
    </recommendedName>
</protein>
<dbReference type="Gene3D" id="3.40.50.300">
    <property type="entry name" value="P-loop containing nucleotide triphosphate hydrolases"/>
    <property type="match status" value="1"/>
</dbReference>
<dbReference type="InterPro" id="IPR017871">
    <property type="entry name" value="ABC_transporter-like_CS"/>
</dbReference>
<evidence type="ECO:0000256" key="1">
    <source>
        <dbReference type="ARBA" id="ARBA00005417"/>
    </source>
</evidence>
<dbReference type="InterPro" id="IPR003593">
    <property type="entry name" value="AAA+_ATPase"/>
</dbReference>
<evidence type="ECO:0000259" key="11">
    <source>
        <dbReference type="PROSITE" id="PS50893"/>
    </source>
</evidence>
<keyword evidence="2 10" id="KW-0813">Transport</keyword>
<keyword evidence="6 9" id="KW-0129">CBS domain</keyword>
<evidence type="ECO:0000256" key="10">
    <source>
        <dbReference type="RuleBase" id="RU369116"/>
    </source>
</evidence>
<keyword evidence="5 10" id="KW-0067">ATP-binding</keyword>
<keyword evidence="10" id="KW-0997">Cell inner membrane</keyword>
<dbReference type="FunFam" id="3.40.50.300:FF:000425">
    <property type="entry name" value="Probable ABC transporter, ATP-binding subunit"/>
    <property type="match status" value="1"/>
</dbReference>
<dbReference type="EC" id="7.6.2.9" evidence="10"/>
<dbReference type="GO" id="GO:0005886">
    <property type="term" value="C:plasma membrane"/>
    <property type="evidence" value="ECO:0007669"/>
    <property type="project" value="UniProtKB-SubCell"/>
</dbReference>
<dbReference type="GO" id="GO:0031460">
    <property type="term" value="P:glycine betaine transport"/>
    <property type="evidence" value="ECO:0007669"/>
    <property type="project" value="InterPro"/>
</dbReference>
<feature type="domain" description="CBS" evidence="12">
    <location>
        <begin position="254"/>
        <end position="311"/>
    </location>
</feature>
<gene>
    <name evidence="13" type="ORF">CWO92_21595</name>
</gene>
<dbReference type="Proteomes" id="UP000233440">
    <property type="component" value="Unassembled WGS sequence"/>
</dbReference>
<comment type="caution">
    <text evidence="13">The sequence shown here is derived from an EMBL/GenBank/DDBJ whole genome shotgun (WGS) entry which is preliminary data.</text>
</comment>
<dbReference type="GO" id="GO:0005524">
    <property type="term" value="F:ATP binding"/>
    <property type="evidence" value="ECO:0007669"/>
    <property type="project" value="UniProtKB-UniRule"/>
</dbReference>